<dbReference type="Gene3D" id="3.40.970.10">
    <property type="entry name" value="Ribonuclease H1, N-terminal domain"/>
    <property type="match status" value="1"/>
</dbReference>
<gene>
    <name evidence="9" type="ORF">DL89DRAFT_266104</name>
</gene>
<dbReference type="GO" id="GO:0004523">
    <property type="term" value="F:RNA-DNA hybrid ribonuclease activity"/>
    <property type="evidence" value="ECO:0007669"/>
    <property type="project" value="UniProtKB-EC"/>
</dbReference>
<evidence type="ECO:0000256" key="5">
    <source>
        <dbReference type="ARBA" id="ARBA00022723"/>
    </source>
</evidence>
<protein>
    <recommendedName>
        <fullName evidence="3">ribonuclease H</fullName>
        <ecNumber evidence="3">3.1.26.4</ecNumber>
    </recommendedName>
</protein>
<keyword evidence="10" id="KW-1185">Reference proteome</keyword>
<dbReference type="InterPro" id="IPR050092">
    <property type="entry name" value="RNase_H"/>
</dbReference>
<reference evidence="9 10" key="1">
    <citation type="submission" date="2016-07" db="EMBL/GenBank/DDBJ databases">
        <title>Pervasive Adenine N6-methylation of Active Genes in Fungi.</title>
        <authorList>
            <consortium name="DOE Joint Genome Institute"/>
            <person name="Mondo S.J."/>
            <person name="Dannebaum R.O."/>
            <person name="Kuo R.C."/>
            <person name="Labutti K."/>
            <person name="Haridas S."/>
            <person name="Kuo A."/>
            <person name="Salamov A."/>
            <person name="Ahrendt S.R."/>
            <person name="Lipzen A."/>
            <person name="Sullivan W."/>
            <person name="Andreopoulos W.B."/>
            <person name="Clum A."/>
            <person name="Lindquist E."/>
            <person name="Daum C."/>
            <person name="Ramamoorthy G.K."/>
            <person name="Gryganskyi A."/>
            <person name="Culley D."/>
            <person name="Magnuson J.K."/>
            <person name="James T.Y."/>
            <person name="O'Malley M.A."/>
            <person name="Stajich J.E."/>
            <person name="Spatafora J.W."/>
            <person name="Visel A."/>
            <person name="Grigoriev I.V."/>
        </authorList>
    </citation>
    <scope>NUCLEOTIDE SEQUENCE [LARGE SCALE GENOMIC DNA]</scope>
    <source>
        <strain evidence="9 10">ATCC 12442</strain>
    </source>
</reference>
<comment type="caution">
    <text evidence="9">The sequence shown here is derived from an EMBL/GenBank/DDBJ whole genome shotgun (WGS) entry which is preliminary data.</text>
</comment>
<keyword evidence="6" id="KW-0255">Endonuclease</keyword>
<evidence type="ECO:0000256" key="3">
    <source>
        <dbReference type="ARBA" id="ARBA00012180"/>
    </source>
</evidence>
<dbReference type="InterPro" id="IPR011320">
    <property type="entry name" value="RNase_H1_N"/>
</dbReference>
<evidence type="ECO:0000256" key="2">
    <source>
        <dbReference type="ARBA" id="ARBA00005300"/>
    </source>
</evidence>
<dbReference type="STRING" id="61395.A0A1Y1WBZ8"/>
<dbReference type="InterPro" id="IPR036397">
    <property type="entry name" value="RNaseH_sf"/>
</dbReference>
<accession>A0A1Y1WBZ8</accession>
<comment type="catalytic activity">
    <reaction evidence="1">
        <text>Endonucleolytic cleavage to 5'-phosphomonoester.</text>
        <dbReference type="EC" id="3.1.26.4"/>
    </reaction>
</comment>
<evidence type="ECO:0000313" key="9">
    <source>
        <dbReference type="EMBL" id="ORX71071.1"/>
    </source>
</evidence>
<name>A0A1Y1WBZ8_9FUNG</name>
<evidence type="ECO:0000259" key="8">
    <source>
        <dbReference type="PROSITE" id="PS50879"/>
    </source>
</evidence>
<dbReference type="EMBL" id="MCFD01000004">
    <property type="protein sequence ID" value="ORX71071.1"/>
    <property type="molecule type" value="Genomic_DNA"/>
</dbReference>
<dbReference type="SUPFAM" id="SSF55658">
    <property type="entry name" value="L9 N-domain-like"/>
    <property type="match status" value="1"/>
</dbReference>
<sequence length="276" mass="32002">MDDRYYAVAAGYTVGVYEDYESARYQTDGYSNNDMRVFYSLEDAEDYIDLGSKRFFNRYRWYVSRGRGPSQILHVYTDGICKGNGQPGAVGGVGVYFGCNDPNNLSEVLADGRQTNLRADLTGVLRALQIVHSGIRRYDTNIDYQVVVYTKSKYVLHCLFEGYDKWVQNGWTTSRGYDVQNRDLIQRLVHEFRNSKLRISVEHDSVESGNLCSGAANDLANEAVEEYYEEYEWDDDDDDDDYDDYYESDEYYDSEDDDYLAYLEAARLLEMLRIND</sequence>
<dbReference type="Gene3D" id="3.30.420.10">
    <property type="entry name" value="Ribonuclease H-like superfamily/Ribonuclease H"/>
    <property type="match status" value="1"/>
</dbReference>
<feature type="domain" description="RNase H type-1" evidence="8">
    <location>
        <begin position="69"/>
        <end position="225"/>
    </location>
</feature>
<keyword evidence="5" id="KW-0479">Metal-binding</keyword>
<dbReference type="InterPro" id="IPR002156">
    <property type="entry name" value="RNaseH_domain"/>
</dbReference>
<dbReference type="GO" id="GO:0043137">
    <property type="term" value="P:DNA replication, removal of RNA primer"/>
    <property type="evidence" value="ECO:0007669"/>
    <property type="project" value="TreeGrafter"/>
</dbReference>
<evidence type="ECO:0000313" key="10">
    <source>
        <dbReference type="Proteomes" id="UP000193922"/>
    </source>
</evidence>
<evidence type="ECO:0000256" key="7">
    <source>
        <dbReference type="ARBA" id="ARBA00022801"/>
    </source>
</evidence>
<dbReference type="GO" id="GO:0046872">
    <property type="term" value="F:metal ion binding"/>
    <property type="evidence" value="ECO:0007669"/>
    <property type="project" value="UniProtKB-KW"/>
</dbReference>
<dbReference type="Pfam" id="PF01693">
    <property type="entry name" value="Cauli_VI"/>
    <property type="match status" value="1"/>
</dbReference>
<dbReference type="InterPro" id="IPR009027">
    <property type="entry name" value="Ribosomal_bL9/RNase_H1_N"/>
</dbReference>
<dbReference type="PANTHER" id="PTHR10642:SF26">
    <property type="entry name" value="RIBONUCLEASE H1"/>
    <property type="match status" value="1"/>
</dbReference>
<dbReference type="CDD" id="cd09280">
    <property type="entry name" value="RNase_HI_eukaryote_like"/>
    <property type="match status" value="1"/>
</dbReference>
<dbReference type="InterPro" id="IPR037056">
    <property type="entry name" value="RNase_H1_N_sf"/>
</dbReference>
<dbReference type="AlphaFoldDB" id="A0A1Y1WBZ8"/>
<evidence type="ECO:0000256" key="4">
    <source>
        <dbReference type="ARBA" id="ARBA00022722"/>
    </source>
</evidence>
<dbReference type="RefSeq" id="XP_040744586.1">
    <property type="nucleotide sequence ID" value="XM_040886959.1"/>
</dbReference>
<dbReference type="OrthoDB" id="407198at2759"/>
<organism evidence="9 10">
    <name type="scientific">Linderina pennispora</name>
    <dbReference type="NCBI Taxonomy" id="61395"/>
    <lineage>
        <taxon>Eukaryota</taxon>
        <taxon>Fungi</taxon>
        <taxon>Fungi incertae sedis</taxon>
        <taxon>Zoopagomycota</taxon>
        <taxon>Kickxellomycotina</taxon>
        <taxon>Kickxellomycetes</taxon>
        <taxon>Kickxellales</taxon>
        <taxon>Kickxellaceae</taxon>
        <taxon>Linderina</taxon>
    </lineage>
</organism>
<dbReference type="EC" id="3.1.26.4" evidence="3"/>
<dbReference type="Proteomes" id="UP000193922">
    <property type="component" value="Unassembled WGS sequence"/>
</dbReference>
<evidence type="ECO:0000256" key="1">
    <source>
        <dbReference type="ARBA" id="ARBA00000077"/>
    </source>
</evidence>
<dbReference type="GeneID" id="63803607"/>
<evidence type="ECO:0000256" key="6">
    <source>
        <dbReference type="ARBA" id="ARBA00022759"/>
    </source>
</evidence>
<dbReference type="PANTHER" id="PTHR10642">
    <property type="entry name" value="RIBONUCLEASE H1"/>
    <property type="match status" value="1"/>
</dbReference>
<keyword evidence="4" id="KW-0540">Nuclease</keyword>
<dbReference type="Pfam" id="PF00075">
    <property type="entry name" value="RNase_H"/>
    <property type="match status" value="1"/>
</dbReference>
<keyword evidence="7" id="KW-0378">Hydrolase</keyword>
<comment type="similarity">
    <text evidence="2">Belongs to the RNase H family.</text>
</comment>
<dbReference type="SUPFAM" id="SSF53098">
    <property type="entry name" value="Ribonuclease H-like"/>
    <property type="match status" value="1"/>
</dbReference>
<dbReference type="GO" id="GO:0003676">
    <property type="term" value="F:nucleic acid binding"/>
    <property type="evidence" value="ECO:0007669"/>
    <property type="project" value="InterPro"/>
</dbReference>
<dbReference type="PROSITE" id="PS50879">
    <property type="entry name" value="RNASE_H_1"/>
    <property type="match status" value="1"/>
</dbReference>
<dbReference type="InterPro" id="IPR012337">
    <property type="entry name" value="RNaseH-like_sf"/>
</dbReference>
<proteinExistence type="inferred from homology"/>